<keyword evidence="2" id="KW-1185">Reference proteome</keyword>
<accession>A0AAV0VV55</accession>
<evidence type="ECO:0000313" key="2">
    <source>
        <dbReference type="Proteomes" id="UP001160148"/>
    </source>
</evidence>
<sequence length="102" mass="11490">MRYKWQYLQLIIPSHTNSSLIMSDSLSALISLQDQYPQNELIQLIKECISSSKNKFNFMWVPSHVCIPGSEKSDLMAEEAVTSGSTPSITKTIAKAQKRILT</sequence>
<dbReference type="InterPro" id="IPR036397">
    <property type="entry name" value="RNaseH_sf"/>
</dbReference>
<proteinExistence type="predicted"/>
<dbReference type="Gene3D" id="3.30.420.10">
    <property type="entry name" value="Ribonuclease H-like superfamily/Ribonuclease H"/>
    <property type="match status" value="1"/>
</dbReference>
<dbReference type="Proteomes" id="UP001160148">
    <property type="component" value="Unassembled WGS sequence"/>
</dbReference>
<evidence type="ECO:0008006" key="3">
    <source>
        <dbReference type="Google" id="ProtNLM"/>
    </source>
</evidence>
<dbReference type="GO" id="GO:0003676">
    <property type="term" value="F:nucleic acid binding"/>
    <property type="evidence" value="ECO:0007669"/>
    <property type="project" value="InterPro"/>
</dbReference>
<dbReference type="EMBL" id="CARXXK010000001">
    <property type="protein sequence ID" value="CAI6348048.1"/>
    <property type="molecule type" value="Genomic_DNA"/>
</dbReference>
<organism evidence="1 2">
    <name type="scientific">Macrosiphum euphorbiae</name>
    <name type="common">potato aphid</name>
    <dbReference type="NCBI Taxonomy" id="13131"/>
    <lineage>
        <taxon>Eukaryota</taxon>
        <taxon>Metazoa</taxon>
        <taxon>Ecdysozoa</taxon>
        <taxon>Arthropoda</taxon>
        <taxon>Hexapoda</taxon>
        <taxon>Insecta</taxon>
        <taxon>Pterygota</taxon>
        <taxon>Neoptera</taxon>
        <taxon>Paraneoptera</taxon>
        <taxon>Hemiptera</taxon>
        <taxon>Sternorrhyncha</taxon>
        <taxon>Aphidomorpha</taxon>
        <taxon>Aphidoidea</taxon>
        <taxon>Aphididae</taxon>
        <taxon>Macrosiphini</taxon>
        <taxon>Macrosiphum</taxon>
    </lineage>
</organism>
<dbReference type="AlphaFoldDB" id="A0AAV0VV55"/>
<comment type="caution">
    <text evidence="1">The sequence shown here is derived from an EMBL/GenBank/DDBJ whole genome shotgun (WGS) entry which is preliminary data.</text>
</comment>
<reference evidence="1 2" key="1">
    <citation type="submission" date="2023-01" db="EMBL/GenBank/DDBJ databases">
        <authorList>
            <person name="Whitehead M."/>
        </authorList>
    </citation>
    <scope>NUCLEOTIDE SEQUENCE [LARGE SCALE GENOMIC DNA]</scope>
</reference>
<evidence type="ECO:0000313" key="1">
    <source>
        <dbReference type="EMBL" id="CAI6348048.1"/>
    </source>
</evidence>
<protein>
    <recommendedName>
        <fullName evidence="3">RNase H type-1 domain-containing protein</fullName>
    </recommendedName>
</protein>
<dbReference type="SUPFAM" id="SSF53098">
    <property type="entry name" value="Ribonuclease H-like"/>
    <property type="match status" value="1"/>
</dbReference>
<name>A0AAV0VV55_9HEMI</name>
<dbReference type="InterPro" id="IPR012337">
    <property type="entry name" value="RNaseH-like_sf"/>
</dbReference>
<gene>
    <name evidence="1" type="ORF">MEUPH1_LOCUS4765</name>
</gene>